<dbReference type="EMBL" id="MWAK01000096">
    <property type="protein sequence ID" value="OPZ92475.1"/>
    <property type="molecule type" value="Genomic_DNA"/>
</dbReference>
<dbReference type="AlphaFoldDB" id="A0A1V5MH53"/>
<dbReference type="Proteomes" id="UP000485484">
    <property type="component" value="Unassembled WGS sequence"/>
</dbReference>
<gene>
    <name evidence="1" type="ORF">BWY73_00797</name>
</gene>
<protein>
    <submittedName>
        <fullName evidence="1">Uncharacterized protein</fullName>
    </submittedName>
</protein>
<organism evidence="1">
    <name type="scientific">candidate division TA06 bacterium ADurb.Bin417</name>
    <dbReference type="NCBI Taxonomy" id="1852828"/>
    <lineage>
        <taxon>Bacteria</taxon>
        <taxon>Bacteria division TA06</taxon>
    </lineage>
</organism>
<name>A0A1V5MH53_UNCT6</name>
<dbReference type="Gene3D" id="2.70.98.70">
    <property type="match status" value="1"/>
</dbReference>
<proteinExistence type="predicted"/>
<accession>A0A1V5MH53</accession>
<evidence type="ECO:0000313" key="1">
    <source>
        <dbReference type="EMBL" id="OPZ92475.1"/>
    </source>
</evidence>
<reference evidence="1" key="1">
    <citation type="submission" date="2017-02" db="EMBL/GenBank/DDBJ databases">
        <title>Delving into the versatile metabolic prowess of the omnipresent phylum Bacteroidetes.</title>
        <authorList>
            <person name="Nobu M.K."/>
            <person name="Mei R."/>
            <person name="Narihiro T."/>
            <person name="Kuroda K."/>
            <person name="Liu W.-T."/>
        </authorList>
    </citation>
    <scope>NUCLEOTIDE SEQUENCE</scope>
    <source>
        <strain evidence="1">ADurb.Bin417</strain>
    </source>
</reference>
<sequence>MAGPYQLIHRPRIGKGREGFTVDWPHKGRPDLSLRVHHLNGRGAEVMLARVPFRLRYQGRVETTSEMLIVSRTGRPGLKSTFISVLEPRSRASKPLAGTRRLPLESPDPDAVAVRVDTADGYDIIINGRTDGPHRLAEAGLTLHGKLAVLRRRAGRPGVEVTLYGSRLEGPGLRLAAPPVRSGRVAGIDLARGELTLDEPLPGASQLAGRFILVRGRTGETDRWLVRSAEGRTIRLDLDHSRLLVMEGRVDRVIDRMAFLTGIDFPEPPRPGTPVRFGPAGDFSCPRYHLLMTSQSGNPTRYRLTTCFEIRRYLFGFNREADLRPEFEGRPFWSSAIEIGDDIFTEPYLNREVAGKTP</sequence>
<comment type="caution">
    <text evidence="1">The sequence shown here is derived from an EMBL/GenBank/DDBJ whole genome shotgun (WGS) entry which is preliminary data.</text>
</comment>